<accession>A0ACB9NPF0</accession>
<dbReference type="EMBL" id="CM039431">
    <property type="protein sequence ID" value="KAI4338092.1"/>
    <property type="molecule type" value="Genomic_DNA"/>
</dbReference>
<evidence type="ECO:0000313" key="2">
    <source>
        <dbReference type="Proteomes" id="UP000828941"/>
    </source>
</evidence>
<sequence>MYIEKLALSEVFSADSFQFCKKVLCESGLGEKTYFPKSLIKIPYNVSMAEAKREEEMMIFGAIDELLEKAKVKVKDIGIPVLNCTVFNPTPSFSAMVVNHHKLRTNILSYNLCGMGCSAGVISIDLAKRLLQYQVSSQCPRHILGQLVLPASEKLKFLAKFVAKELLKLKIESYSPDFKLAFNHFCFHPGGRPILDAIQKFLGLSDCEMEASKMTLYRFGNTSSSSIWYELAYLEAKGRVKKGDKIWQLAMGGGYKCNSAVWKALRNIDPKKEKNAWMDEIDEFPVSATF</sequence>
<dbReference type="Proteomes" id="UP000828941">
    <property type="component" value="Chromosome 6"/>
</dbReference>
<keyword evidence="2" id="KW-1185">Reference proteome</keyword>
<protein>
    <submittedName>
        <fullName evidence="1">Uncharacterized protein</fullName>
    </submittedName>
</protein>
<organism evidence="1 2">
    <name type="scientific">Bauhinia variegata</name>
    <name type="common">Purple orchid tree</name>
    <name type="synonym">Phanera variegata</name>
    <dbReference type="NCBI Taxonomy" id="167791"/>
    <lineage>
        <taxon>Eukaryota</taxon>
        <taxon>Viridiplantae</taxon>
        <taxon>Streptophyta</taxon>
        <taxon>Embryophyta</taxon>
        <taxon>Tracheophyta</taxon>
        <taxon>Spermatophyta</taxon>
        <taxon>Magnoliopsida</taxon>
        <taxon>eudicotyledons</taxon>
        <taxon>Gunneridae</taxon>
        <taxon>Pentapetalae</taxon>
        <taxon>rosids</taxon>
        <taxon>fabids</taxon>
        <taxon>Fabales</taxon>
        <taxon>Fabaceae</taxon>
        <taxon>Cercidoideae</taxon>
        <taxon>Cercideae</taxon>
        <taxon>Bauhiniinae</taxon>
        <taxon>Bauhinia</taxon>
    </lineage>
</organism>
<reference evidence="1 2" key="1">
    <citation type="journal article" date="2022" name="DNA Res.">
        <title>Chromosomal-level genome assembly of the orchid tree Bauhinia variegata (Leguminosae; Cercidoideae) supports the allotetraploid origin hypothesis of Bauhinia.</title>
        <authorList>
            <person name="Zhong Y."/>
            <person name="Chen Y."/>
            <person name="Zheng D."/>
            <person name="Pang J."/>
            <person name="Liu Y."/>
            <person name="Luo S."/>
            <person name="Meng S."/>
            <person name="Qian L."/>
            <person name="Wei D."/>
            <person name="Dai S."/>
            <person name="Zhou R."/>
        </authorList>
    </citation>
    <scope>NUCLEOTIDE SEQUENCE [LARGE SCALE GENOMIC DNA]</scope>
    <source>
        <strain evidence="1">BV-YZ2020</strain>
    </source>
</reference>
<evidence type="ECO:0000313" key="1">
    <source>
        <dbReference type="EMBL" id="KAI4338092.1"/>
    </source>
</evidence>
<proteinExistence type="predicted"/>
<name>A0ACB9NPF0_BAUVA</name>
<comment type="caution">
    <text evidence="1">The sequence shown here is derived from an EMBL/GenBank/DDBJ whole genome shotgun (WGS) entry which is preliminary data.</text>
</comment>
<gene>
    <name evidence="1" type="ORF">L6164_016444</name>
</gene>